<dbReference type="AlphaFoldDB" id="K0Q5J3"/>
<dbReference type="Proteomes" id="UP000009319">
    <property type="component" value="Unassembled WGS sequence"/>
</dbReference>
<dbReference type="EMBL" id="CANI01000080">
    <property type="protein sequence ID" value="CCM80097.1"/>
    <property type="molecule type" value="Genomic_DNA"/>
</dbReference>
<gene>
    <name evidence="2" type="primary">trbH</name>
    <name evidence="2" type="ORF">BN77_p2170019</name>
</gene>
<evidence type="ECO:0000313" key="2">
    <source>
        <dbReference type="EMBL" id="CCM80097.1"/>
    </source>
</evidence>
<dbReference type="STRING" id="1211777.BN77_p2170019"/>
<keyword evidence="1" id="KW-0732">Signal</keyword>
<sequence>MTMGKLMLALIAAAFLAGCQTADDALTTGTTQTAVTGPAARAVAGDMAGRLAEQIGSAGTTTIKMKNDQSEFATALEAALKRGGYTVVADNRGRDMKPLELAYAIDSIDDQVLARVTTASIAISRAYNLTADGATPVSPLSVMQRN</sequence>
<dbReference type="eggNOG" id="ENOG5032WV8">
    <property type="taxonomic scope" value="Bacteria"/>
</dbReference>
<evidence type="ECO:0000256" key="1">
    <source>
        <dbReference type="SAM" id="SignalP"/>
    </source>
</evidence>
<feature type="chain" id="PRO_5003836421" evidence="1">
    <location>
        <begin position="23"/>
        <end position="146"/>
    </location>
</feature>
<reference evidence="2 3" key="1">
    <citation type="journal article" date="2013" name="Genome Announc.">
        <title>Draft Genome Sequence of Rhizobium mesoamericanum STM3625, a Nitrogen-Fixing Symbiont of Mimosa pudica Isolated in French Guiana (South America).</title>
        <authorList>
            <person name="Moulin L."/>
            <person name="Mornico D."/>
            <person name="Melkonian R."/>
            <person name="Klonowska A."/>
        </authorList>
    </citation>
    <scope>NUCLEOTIDE SEQUENCE [LARGE SCALE GENOMIC DNA]</scope>
    <source>
        <strain evidence="2 3">STM3625</strain>
    </source>
</reference>
<feature type="signal peptide" evidence="1">
    <location>
        <begin position="1"/>
        <end position="22"/>
    </location>
</feature>
<evidence type="ECO:0000313" key="3">
    <source>
        <dbReference type="Proteomes" id="UP000009319"/>
    </source>
</evidence>
<dbReference type="HOGENOM" id="CLU_1666660_0_0_5"/>
<dbReference type="PROSITE" id="PS51257">
    <property type="entry name" value="PROKAR_LIPOPROTEIN"/>
    <property type="match status" value="1"/>
</dbReference>
<keyword evidence="3" id="KW-1185">Reference proteome</keyword>
<accession>K0Q5J3</accession>
<proteinExistence type="predicted"/>
<organism evidence="2 3">
    <name type="scientific">Rhizobium mesoamericanum STM3625</name>
    <dbReference type="NCBI Taxonomy" id="1211777"/>
    <lineage>
        <taxon>Bacteria</taxon>
        <taxon>Pseudomonadati</taxon>
        <taxon>Pseudomonadota</taxon>
        <taxon>Alphaproteobacteria</taxon>
        <taxon>Hyphomicrobiales</taxon>
        <taxon>Rhizobiaceae</taxon>
        <taxon>Rhizobium/Agrobacterium group</taxon>
        <taxon>Rhizobium</taxon>
    </lineage>
</organism>
<name>K0Q5J3_9HYPH</name>
<dbReference type="NCBIfam" id="NF010409">
    <property type="entry name" value="PRK13835.1"/>
    <property type="match status" value="1"/>
</dbReference>
<protein>
    <submittedName>
        <fullName evidence="2">Putative conjugal transfer protein trbH</fullName>
    </submittedName>
</protein>
<comment type="caution">
    <text evidence="2">The sequence shown here is derived from an EMBL/GenBank/DDBJ whole genome shotgun (WGS) entry which is preliminary data.</text>
</comment>